<keyword evidence="2" id="KW-1185">Reference proteome</keyword>
<dbReference type="Proteomes" id="UP000069205">
    <property type="component" value="Chromosome"/>
</dbReference>
<dbReference type="AlphaFoldDB" id="A0A0K2GGU6"/>
<reference evidence="1 2" key="1">
    <citation type="journal article" date="2015" name="Proc. Natl. Acad. Sci. U.S.A.">
        <title>Expanded metabolic versatility of ubiquitous nitrite-oxidizing bacteria from the genus Nitrospira.</title>
        <authorList>
            <person name="Koch H."/>
            <person name="Lucker S."/>
            <person name="Albertsen M."/>
            <person name="Kitzinger K."/>
            <person name="Herbold C."/>
            <person name="Spieck E."/>
            <person name="Nielsen P.H."/>
            <person name="Wagner M."/>
            <person name="Daims H."/>
        </authorList>
    </citation>
    <scope>NUCLEOTIDE SEQUENCE [LARGE SCALE GENOMIC DNA]</scope>
    <source>
        <strain evidence="1 2">NSP M-1</strain>
    </source>
</reference>
<organism evidence="1 2">
    <name type="scientific">Nitrospira moscoviensis</name>
    <dbReference type="NCBI Taxonomy" id="42253"/>
    <lineage>
        <taxon>Bacteria</taxon>
        <taxon>Pseudomonadati</taxon>
        <taxon>Nitrospirota</taxon>
        <taxon>Nitrospiria</taxon>
        <taxon>Nitrospirales</taxon>
        <taxon>Nitrospiraceae</taxon>
        <taxon>Nitrospira</taxon>
    </lineage>
</organism>
<sequence length="299" mass="33651">MTSSQRFPFSAIICFVLALTALIGLLTLQQALDQRLDRDTSRIEHLAQLPHGDHLKPVLLGYQHLGADLLWLQLLQVLGKKKNTTDEYEWMYHALDVITTLDPQYDYAFYVGGVVLTSLANRTDLSNQLLEKGYRANPDEWSLPFLLGYNHYFILEDAAKGAEYMSAAAKLPGGPAYLPGLASRMYAEANNPDVALQLLRALWLQTSDPDMREVLEKRAKEIIIERDIRNLEAARDAFLRKRGHFPSALSDLIMSGEIAQLPEEPFGGNYTFDPFTGNISSSTHPKRLKVYRLDKGQVG</sequence>
<dbReference type="RefSeq" id="WP_053381056.1">
    <property type="nucleotide sequence ID" value="NZ_CP011801.1"/>
</dbReference>
<dbReference type="SUPFAM" id="SSF81901">
    <property type="entry name" value="HCP-like"/>
    <property type="match status" value="1"/>
</dbReference>
<name>A0A0K2GGU6_NITMO</name>
<evidence type="ECO:0000313" key="2">
    <source>
        <dbReference type="Proteomes" id="UP000069205"/>
    </source>
</evidence>
<gene>
    <name evidence="1" type="ORF">NITMOv2_3770</name>
</gene>
<dbReference type="OrthoDB" id="5508611at2"/>
<protein>
    <submittedName>
        <fullName evidence="1">Uncharacterized protein</fullName>
    </submittedName>
</protein>
<evidence type="ECO:0000313" key="1">
    <source>
        <dbReference type="EMBL" id="ALA60161.1"/>
    </source>
</evidence>
<proteinExistence type="predicted"/>
<dbReference type="STRING" id="42253.NITMOv2_3770"/>
<dbReference type="KEGG" id="nmv:NITMOv2_3770"/>
<accession>A0A0K2GGU6</accession>
<dbReference type="PATRIC" id="fig|42253.5.peg.3718"/>
<dbReference type="EMBL" id="CP011801">
    <property type="protein sequence ID" value="ALA60161.1"/>
    <property type="molecule type" value="Genomic_DNA"/>
</dbReference>